<protein>
    <submittedName>
        <fullName evidence="2">Uncharacterized protein</fullName>
    </submittedName>
</protein>
<organism evidence="2">
    <name type="scientific">Timema genevievae</name>
    <name type="common">Walking stick</name>
    <dbReference type="NCBI Taxonomy" id="629358"/>
    <lineage>
        <taxon>Eukaryota</taxon>
        <taxon>Metazoa</taxon>
        <taxon>Ecdysozoa</taxon>
        <taxon>Arthropoda</taxon>
        <taxon>Hexapoda</taxon>
        <taxon>Insecta</taxon>
        <taxon>Pterygota</taxon>
        <taxon>Neoptera</taxon>
        <taxon>Polyneoptera</taxon>
        <taxon>Phasmatodea</taxon>
        <taxon>Timematodea</taxon>
        <taxon>Timematoidea</taxon>
        <taxon>Timematidae</taxon>
        <taxon>Timema</taxon>
    </lineage>
</organism>
<reference evidence="2" key="1">
    <citation type="submission" date="2020-11" db="EMBL/GenBank/DDBJ databases">
        <authorList>
            <person name="Tran Van P."/>
        </authorList>
    </citation>
    <scope>NUCLEOTIDE SEQUENCE</scope>
</reference>
<dbReference type="AlphaFoldDB" id="A0A7R9JRG9"/>
<proteinExistence type="predicted"/>
<name>A0A7R9JRG9_TIMGE</name>
<evidence type="ECO:0000256" key="1">
    <source>
        <dbReference type="SAM" id="MobiDB-lite"/>
    </source>
</evidence>
<sequence length="171" mass="19141">MGRSGLDLSRNSSRAVSSFWRSVSGDHSDSLTAPPRVNECMELNTTRDRSDGSAPSERAPRLHRFYDAPRQKDGGTQIKLIIDYPNSEQALFKPMSCEATPRLSPSRPPYHEIGFRLALDRAKGLKAKSCLVMAREHRGSATFLEPDRLGKLLEVSAIKHRFSTIRVSMEL</sequence>
<evidence type="ECO:0000313" key="2">
    <source>
        <dbReference type="EMBL" id="CAD7587995.1"/>
    </source>
</evidence>
<feature type="region of interest" description="Disordered" evidence="1">
    <location>
        <begin position="1"/>
        <end position="64"/>
    </location>
</feature>
<dbReference type="EMBL" id="OE839637">
    <property type="protein sequence ID" value="CAD7587995.1"/>
    <property type="molecule type" value="Genomic_DNA"/>
</dbReference>
<feature type="compositionally biased region" description="Polar residues" evidence="1">
    <location>
        <begin position="9"/>
        <end position="21"/>
    </location>
</feature>
<gene>
    <name evidence="2" type="ORF">TGEB3V08_LOCUS2122</name>
</gene>
<accession>A0A7R9JRG9</accession>